<dbReference type="AlphaFoldDB" id="A0A9D1S560"/>
<comment type="catalytic activity">
    <reaction evidence="3">
        <text>UTP + H2O = UMP + diphosphate + H(+)</text>
        <dbReference type="Rhea" id="RHEA:29395"/>
        <dbReference type="ChEBI" id="CHEBI:15377"/>
        <dbReference type="ChEBI" id="CHEBI:15378"/>
        <dbReference type="ChEBI" id="CHEBI:33019"/>
        <dbReference type="ChEBI" id="CHEBI:46398"/>
        <dbReference type="ChEBI" id="CHEBI:57865"/>
        <dbReference type="EC" id="3.6.1.9"/>
    </reaction>
</comment>
<dbReference type="CDD" id="cd00555">
    <property type="entry name" value="Maf"/>
    <property type="match status" value="1"/>
</dbReference>
<dbReference type="Pfam" id="PF02545">
    <property type="entry name" value="Maf"/>
    <property type="match status" value="1"/>
</dbReference>
<gene>
    <name evidence="4" type="primary">maf</name>
    <name evidence="4" type="ORF">IAC59_06905</name>
</gene>
<dbReference type="NCBIfam" id="TIGR00172">
    <property type="entry name" value="maf"/>
    <property type="match status" value="1"/>
</dbReference>
<keyword evidence="3" id="KW-0546">Nucleotide metabolism</keyword>
<protein>
    <recommendedName>
        <fullName evidence="3">dTTP/UTP pyrophosphatase</fullName>
        <shortName evidence="3">dTTPase/UTPase</shortName>
        <ecNumber evidence="3">3.6.1.9</ecNumber>
    </recommendedName>
    <alternativeName>
        <fullName evidence="3">Nucleoside triphosphate pyrophosphatase</fullName>
    </alternativeName>
    <alternativeName>
        <fullName evidence="3">Nucleotide pyrophosphatase</fullName>
        <shortName evidence="3">Nucleotide PPase</shortName>
    </alternativeName>
</protein>
<dbReference type="Gene3D" id="3.90.950.10">
    <property type="match status" value="1"/>
</dbReference>
<dbReference type="InterPro" id="IPR029001">
    <property type="entry name" value="ITPase-like_fam"/>
</dbReference>
<dbReference type="GO" id="GO:0005737">
    <property type="term" value="C:cytoplasm"/>
    <property type="evidence" value="ECO:0007669"/>
    <property type="project" value="UniProtKB-SubCell"/>
</dbReference>
<dbReference type="GO" id="GO:0047429">
    <property type="term" value="F:nucleoside triphosphate diphosphatase activity"/>
    <property type="evidence" value="ECO:0007669"/>
    <property type="project" value="UniProtKB-EC"/>
</dbReference>
<dbReference type="PIRSF" id="PIRSF006305">
    <property type="entry name" value="Maf"/>
    <property type="match status" value="1"/>
</dbReference>
<accession>A0A9D1S560</accession>
<dbReference type="PANTHER" id="PTHR43213:SF5">
    <property type="entry name" value="BIFUNCTIONAL DTTP_UTP PYROPHOSPHATASE_METHYLTRANSFERASE PROTEIN-RELATED"/>
    <property type="match status" value="1"/>
</dbReference>
<organism evidence="4 5">
    <name type="scientific">Candidatus Fimadaptatus faecigallinarum</name>
    <dbReference type="NCBI Taxonomy" id="2840814"/>
    <lineage>
        <taxon>Bacteria</taxon>
        <taxon>Bacillati</taxon>
        <taxon>Bacillota</taxon>
        <taxon>Clostridia</taxon>
        <taxon>Eubacteriales</taxon>
        <taxon>Candidatus Fimadaptatus</taxon>
    </lineage>
</organism>
<dbReference type="GO" id="GO:0009117">
    <property type="term" value="P:nucleotide metabolic process"/>
    <property type="evidence" value="ECO:0007669"/>
    <property type="project" value="UniProtKB-KW"/>
</dbReference>
<comment type="function">
    <text evidence="3">Nucleoside triphosphate pyrophosphatase that hydrolyzes dTTP and UTP. May have a dual role in cell division arrest and in preventing the incorporation of modified nucleotides into cellular nucleic acids.</text>
</comment>
<dbReference type="EMBL" id="DVNK01000041">
    <property type="protein sequence ID" value="HIU46972.1"/>
    <property type="molecule type" value="Genomic_DNA"/>
</dbReference>
<sequence>MADKRIVLASSSPRRRELLGRLVSGFETEPARCAEDAQGSPARVALQQGYDKALDVYGRNRDALVIGADTLVALDGRILGKPCDAADARAMLHALSGRAHSVFTGMCVVSAQGCAVRLDETRVRFRELTDELIDAYVSTGEPLDKAGAYGIQSLGGALVMDVCGDLDSAIGLNARGLAELLEQFGVAVRPYAGSDWARYARYWASACGLARG</sequence>
<comment type="cofactor">
    <cofactor evidence="1 3">
        <name>a divalent metal cation</name>
        <dbReference type="ChEBI" id="CHEBI:60240"/>
    </cofactor>
</comment>
<name>A0A9D1S560_9FIRM</name>
<dbReference type="Proteomes" id="UP000824123">
    <property type="component" value="Unassembled WGS sequence"/>
</dbReference>
<comment type="similarity">
    <text evidence="3">Belongs to the Maf family. YhdE subfamily.</text>
</comment>
<comment type="caution">
    <text evidence="3">Lacks conserved residue(s) required for the propagation of feature annotation.</text>
</comment>
<evidence type="ECO:0000313" key="5">
    <source>
        <dbReference type="Proteomes" id="UP000824123"/>
    </source>
</evidence>
<comment type="catalytic activity">
    <reaction evidence="3">
        <text>dTTP + H2O = dTMP + diphosphate + H(+)</text>
        <dbReference type="Rhea" id="RHEA:28534"/>
        <dbReference type="ChEBI" id="CHEBI:15377"/>
        <dbReference type="ChEBI" id="CHEBI:15378"/>
        <dbReference type="ChEBI" id="CHEBI:33019"/>
        <dbReference type="ChEBI" id="CHEBI:37568"/>
        <dbReference type="ChEBI" id="CHEBI:63528"/>
        <dbReference type="EC" id="3.6.1.9"/>
    </reaction>
</comment>
<dbReference type="SUPFAM" id="SSF52972">
    <property type="entry name" value="ITPase-like"/>
    <property type="match status" value="1"/>
</dbReference>
<evidence type="ECO:0000256" key="1">
    <source>
        <dbReference type="ARBA" id="ARBA00001968"/>
    </source>
</evidence>
<evidence type="ECO:0000256" key="2">
    <source>
        <dbReference type="ARBA" id="ARBA00022801"/>
    </source>
</evidence>
<feature type="site" description="Important for substrate specificity" evidence="3">
    <location>
        <position position="14"/>
    </location>
</feature>
<feature type="site" description="Important for substrate specificity" evidence="3">
    <location>
        <position position="70"/>
    </location>
</feature>
<dbReference type="EC" id="3.6.1.9" evidence="3"/>
<evidence type="ECO:0000256" key="3">
    <source>
        <dbReference type="HAMAP-Rule" id="MF_00528"/>
    </source>
</evidence>
<reference evidence="4" key="1">
    <citation type="submission" date="2020-10" db="EMBL/GenBank/DDBJ databases">
        <authorList>
            <person name="Gilroy R."/>
        </authorList>
    </citation>
    <scope>NUCLEOTIDE SEQUENCE</scope>
    <source>
        <strain evidence="4">ChiSxjej2B14-8506</strain>
    </source>
</reference>
<proteinExistence type="inferred from homology"/>
<dbReference type="HAMAP" id="MF_00528">
    <property type="entry name" value="Maf"/>
    <property type="match status" value="1"/>
</dbReference>
<comment type="subcellular location">
    <subcellularLocation>
        <location evidence="3">Cytoplasm</location>
    </subcellularLocation>
</comment>
<comment type="caution">
    <text evidence="4">The sequence shown here is derived from an EMBL/GenBank/DDBJ whole genome shotgun (WGS) entry which is preliminary data.</text>
</comment>
<keyword evidence="3" id="KW-0963">Cytoplasm</keyword>
<evidence type="ECO:0000313" key="4">
    <source>
        <dbReference type="EMBL" id="HIU46972.1"/>
    </source>
</evidence>
<reference evidence="4" key="2">
    <citation type="journal article" date="2021" name="PeerJ">
        <title>Extensive microbial diversity within the chicken gut microbiome revealed by metagenomics and culture.</title>
        <authorList>
            <person name="Gilroy R."/>
            <person name="Ravi A."/>
            <person name="Getino M."/>
            <person name="Pursley I."/>
            <person name="Horton D.L."/>
            <person name="Alikhan N.F."/>
            <person name="Baker D."/>
            <person name="Gharbi K."/>
            <person name="Hall N."/>
            <person name="Watson M."/>
            <person name="Adriaenssens E.M."/>
            <person name="Foster-Nyarko E."/>
            <person name="Jarju S."/>
            <person name="Secka A."/>
            <person name="Antonio M."/>
            <person name="Oren A."/>
            <person name="Chaudhuri R.R."/>
            <person name="La Ragione R."/>
            <person name="Hildebrand F."/>
            <person name="Pallen M.J."/>
        </authorList>
    </citation>
    <scope>NUCLEOTIDE SEQUENCE</scope>
    <source>
        <strain evidence="4">ChiSxjej2B14-8506</strain>
    </source>
</reference>
<dbReference type="PANTHER" id="PTHR43213">
    <property type="entry name" value="BIFUNCTIONAL DTTP/UTP PYROPHOSPHATASE/METHYLTRANSFERASE PROTEIN-RELATED"/>
    <property type="match status" value="1"/>
</dbReference>
<dbReference type="InterPro" id="IPR003697">
    <property type="entry name" value="Maf-like"/>
</dbReference>
<feature type="active site" description="Proton acceptor" evidence="3">
    <location>
        <position position="69"/>
    </location>
</feature>
<keyword evidence="2 3" id="KW-0378">Hydrolase</keyword>
<feature type="site" description="Important for substrate specificity" evidence="3">
    <location>
        <position position="152"/>
    </location>
</feature>